<accession>A0ACB7ZVZ9</accession>
<evidence type="ECO:0000313" key="2">
    <source>
        <dbReference type="Proteomes" id="UP000790377"/>
    </source>
</evidence>
<reference evidence="1" key="1">
    <citation type="journal article" date="2021" name="New Phytol.">
        <title>Evolutionary innovations through gain and loss of genes in the ectomycorrhizal Boletales.</title>
        <authorList>
            <person name="Wu G."/>
            <person name="Miyauchi S."/>
            <person name="Morin E."/>
            <person name="Kuo A."/>
            <person name="Drula E."/>
            <person name="Varga T."/>
            <person name="Kohler A."/>
            <person name="Feng B."/>
            <person name="Cao Y."/>
            <person name="Lipzen A."/>
            <person name="Daum C."/>
            <person name="Hundley H."/>
            <person name="Pangilinan J."/>
            <person name="Johnson J."/>
            <person name="Barry K."/>
            <person name="LaButti K."/>
            <person name="Ng V."/>
            <person name="Ahrendt S."/>
            <person name="Min B."/>
            <person name="Choi I.G."/>
            <person name="Park H."/>
            <person name="Plett J.M."/>
            <person name="Magnuson J."/>
            <person name="Spatafora J.W."/>
            <person name="Nagy L.G."/>
            <person name="Henrissat B."/>
            <person name="Grigoriev I.V."/>
            <person name="Yang Z.L."/>
            <person name="Xu J."/>
            <person name="Martin F.M."/>
        </authorList>
    </citation>
    <scope>NUCLEOTIDE SEQUENCE</scope>
    <source>
        <strain evidence="1">ATCC 28755</strain>
    </source>
</reference>
<organism evidence="1 2">
    <name type="scientific">Hygrophoropsis aurantiaca</name>
    <dbReference type="NCBI Taxonomy" id="72124"/>
    <lineage>
        <taxon>Eukaryota</taxon>
        <taxon>Fungi</taxon>
        <taxon>Dikarya</taxon>
        <taxon>Basidiomycota</taxon>
        <taxon>Agaricomycotina</taxon>
        <taxon>Agaricomycetes</taxon>
        <taxon>Agaricomycetidae</taxon>
        <taxon>Boletales</taxon>
        <taxon>Coniophorineae</taxon>
        <taxon>Hygrophoropsidaceae</taxon>
        <taxon>Hygrophoropsis</taxon>
    </lineage>
</organism>
<proteinExistence type="predicted"/>
<evidence type="ECO:0000313" key="1">
    <source>
        <dbReference type="EMBL" id="KAH7904897.1"/>
    </source>
</evidence>
<sequence>MTTYKKTKKTTEVTTTRTVEITKSVTTARLPPRFTHAPTTTPTNSIPPSSHPSSPSPSLTHSPVSTPTSPFTLDLPPPSPPIAAPHLNEHVAHIPHPSEIQPPADGTQPSGFWLITVGQEVGIFYDWAEVQLRTSKISGATQYKCSSFQDAMTRYTSHYDRNLLRAIPVPNGPFWPTALTHSPAMSATSDVSYSSDELWSQVDDISLHLTNLLIDNE</sequence>
<dbReference type="Proteomes" id="UP000790377">
    <property type="component" value="Unassembled WGS sequence"/>
</dbReference>
<name>A0ACB7ZVZ9_9AGAM</name>
<dbReference type="EMBL" id="MU268331">
    <property type="protein sequence ID" value="KAH7904897.1"/>
    <property type="molecule type" value="Genomic_DNA"/>
</dbReference>
<protein>
    <submittedName>
        <fullName evidence="1">Uncharacterized protein</fullName>
    </submittedName>
</protein>
<keyword evidence="2" id="KW-1185">Reference proteome</keyword>
<gene>
    <name evidence="1" type="ORF">BJ138DRAFT_1018480</name>
</gene>
<comment type="caution">
    <text evidence="1">The sequence shown here is derived from an EMBL/GenBank/DDBJ whole genome shotgun (WGS) entry which is preliminary data.</text>
</comment>